<keyword evidence="3" id="KW-1185">Reference proteome</keyword>
<dbReference type="PROSITE" id="PS51257">
    <property type="entry name" value="PROKAR_LIPOPROTEIN"/>
    <property type="match status" value="1"/>
</dbReference>
<dbReference type="SUPFAM" id="SSF50156">
    <property type="entry name" value="PDZ domain-like"/>
    <property type="match status" value="1"/>
</dbReference>
<accession>A0ABQ1FPP9</accession>
<organism evidence="2 3">
    <name type="scientific">Dyella nitratireducens</name>
    <dbReference type="NCBI Taxonomy" id="1849580"/>
    <lineage>
        <taxon>Bacteria</taxon>
        <taxon>Pseudomonadati</taxon>
        <taxon>Pseudomonadota</taxon>
        <taxon>Gammaproteobacteria</taxon>
        <taxon>Lysobacterales</taxon>
        <taxon>Rhodanobacteraceae</taxon>
        <taxon>Dyella</taxon>
    </lineage>
</organism>
<evidence type="ECO:0000313" key="3">
    <source>
        <dbReference type="Proteomes" id="UP000620046"/>
    </source>
</evidence>
<name>A0ABQ1FPP9_9GAMM</name>
<reference evidence="3" key="1">
    <citation type="journal article" date="2019" name="Int. J. Syst. Evol. Microbiol.">
        <title>The Global Catalogue of Microorganisms (GCM) 10K type strain sequencing project: providing services to taxonomists for standard genome sequencing and annotation.</title>
        <authorList>
            <consortium name="The Broad Institute Genomics Platform"/>
            <consortium name="The Broad Institute Genome Sequencing Center for Infectious Disease"/>
            <person name="Wu L."/>
            <person name="Ma J."/>
        </authorList>
    </citation>
    <scope>NUCLEOTIDE SEQUENCE [LARGE SCALE GENOMIC DNA]</scope>
    <source>
        <strain evidence="3">CGMCC 1.15439</strain>
    </source>
</reference>
<dbReference type="EMBL" id="BMJA01000001">
    <property type="protein sequence ID" value="GGA24937.1"/>
    <property type="molecule type" value="Genomic_DNA"/>
</dbReference>
<comment type="caution">
    <text evidence="2">The sequence shown here is derived from an EMBL/GenBank/DDBJ whole genome shotgun (WGS) entry which is preliminary data.</text>
</comment>
<dbReference type="PROSITE" id="PS50106">
    <property type="entry name" value="PDZ"/>
    <property type="match status" value="1"/>
</dbReference>
<dbReference type="Pfam" id="PF00595">
    <property type="entry name" value="PDZ"/>
    <property type="match status" value="1"/>
</dbReference>
<gene>
    <name evidence="2" type="ORF">GCM10010981_11780</name>
</gene>
<dbReference type="Proteomes" id="UP000620046">
    <property type="component" value="Unassembled WGS sequence"/>
</dbReference>
<dbReference type="Gene3D" id="2.30.42.10">
    <property type="match status" value="1"/>
</dbReference>
<proteinExistence type="predicted"/>
<dbReference type="InterPro" id="IPR001478">
    <property type="entry name" value="PDZ"/>
</dbReference>
<evidence type="ECO:0000259" key="1">
    <source>
        <dbReference type="PROSITE" id="PS50106"/>
    </source>
</evidence>
<protein>
    <recommendedName>
        <fullName evidence="1">PDZ domain-containing protein</fullName>
    </recommendedName>
</protein>
<feature type="domain" description="PDZ" evidence="1">
    <location>
        <begin position="30"/>
        <end position="109"/>
    </location>
</feature>
<evidence type="ECO:0000313" key="2">
    <source>
        <dbReference type="EMBL" id="GGA24937.1"/>
    </source>
</evidence>
<dbReference type="InterPro" id="IPR036034">
    <property type="entry name" value="PDZ_sf"/>
</dbReference>
<sequence length="138" mass="15752">MKRVFLVRTFAILFLVLACPIAGAWDWGWSRGCFGFAINTDWESFSIERSERIVRIWRGLPAEKAGIREGDQIIEVEGKPVEGAKGTEMASLYRKRAGETLTLKLMHSDGEIYEVSMVAINPPWGWNTNKPSHTYIRY</sequence>
<dbReference type="RefSeq" id="WP_188793304.1">
    <property type="nucleotide sequence ID" value="NZ_BMJA01000001.1"/>
</dbReference>
<dbReference type="SMART" id="SM00228">
    <property type="entry name" value="PDZ"/>
    <property type="match status" value="1"/>
</dbReference>